<comment type="caution">
    <text evidence="2">The sequence shown here is derived from an EMBL/GenBank/DDBJ whole genome shotgun (WGS) entry which is preliminary data.</text>
</comment>
<dbReference type="Gene3D" id="3.90.930.1">
    <property type="match status" value="1"/>
</dbReference>
<evidence type="ECO:0000313" key="3">
    <source>
        <dbReference type="Proteomes" id="UP001468798"/>
    </source>
</evidence>
<evidence type="ECO:0000256" key="1">
    <source>
        <dbReference type="SAM" id="SignalP"/>
    </source>
</evidence>
<dbReference type="RefSeq" id="WP_342691072.1">
    <property type="nucleotide sequence ID" value="NZ_JBCGDP010000004.1"/>
</dbReference>
<feature type="chain" id="PRO_5045059016" description="MORN repeat variant" evidence="1">
    <location>
        <begin position="21"/>
        <end position="143"/>
    </location>
</feature>
<keyword evidence="1" id="KW-0732">Signal</keyword>
<accession>A0ABU9NMW9</accession>
<dbReference type="EMBL" id="JBCGDP010000004">
    <property type="protein sequence ID" value="MEM0576018.1"/>
    <property type="molecule type" value="Genomic_DNA"/>
</dbReference>
<proteinExistence type="predicted"/>
<evidence type="ECO:0000313" key="2">
    <source>
        <dbReference type="EMBL" id="MEM0576018.1"/>
    </source>
</evidence>
<feature type="signal peptide" evidence="1">
    <location>
        <begin position="1"/>
        <end position="20"/>
    </location>
</feature>
<dbReference type="Proteomes" id="UP001468798">
    <property type="component" value="Unassembled WGS sequence"/>
</dbReference>
<sequence length="143" mass="17267">MTKPILLFVLFLLCSCQVQHINQKKDKKMHGKWIEEYTLDTIRYKSIGRYKEGEPVKKWKYYANGKIIKKETYKKEYCKVLHYHPNGALQAKGITKLIEKDKDIHWFYSGQWEYFDTKKNLIMTRLYDHGELISEKEIKNTKQ</sequence>
<dbReference type="PROSITE" id="PS51257">
    <property type="entry name" value="PROKAR_LIPOPROTEIN"/>
    <property type="match status" value="1"/>
</dbReference>
<keyword evidence="3" id="KW-1185">Reference proteome</keyword>
<organism evidence="2 3">
    <name type="scientific">Flavobacterium polysaccharolyticum</name>
    <dbReference type="NCBI Taxonomy" id="3133148"/>
    <lineage>
        <taxon>Bacteria</taxon>
        <taxon>Pseudomonadati</taxon>
        <taxon>Bacteroidota</taxon>
        <taxon>Flavobacteriia</taxon>
        <taxon>Flavobacteriales</taxon>
        <taxon>Flavobacteriaceae</taxon>
        <taxon>Flavobacterium</taxon>
    </lineage>
</organism>
<protein>
    <recommendedName>
        <fullName evidence="4">MORN repeat variant</fullName>
    </recommendedName>
</protein>
<evidence type="ECO:0008006" key="4">
    <source>
        <dbReference type="Google" id="ProtNLM"/>
    </source>
</evidence>
<reference evidence="2 3" key="1">
    <citation type="submission" date="2024-03" db="EMBL/GenBank/DDBJ databases">
        <title>Two novel species of the genus Flavobacterium exhibiting potentially degradation of complex polysaccharides.</title>
        <authorList>
            <person name="Lian X."/>
        </authorList>
    </citation>
    <scope>NUCLEOTIDE SEQUENCE [LARGE SCALE GENOMIC DNA]</scope>
    <source>
        <strain evidence="2 3">N6</strain>
    </source>
</reference>
<gene>
    <name evidence="2" type="ORF">WFZ86_05870</name>
</gene>
<name>A0ABU9NMW9_9FLAO</name>